<dbReference type="KEGG" id="salq:SYNTR_0609"/>
<dbReference type="PANTHER" id="PTHR21716:SF68">
    <property type="entry name" value="TRANSPORT PROTEIN YTVI-RELATED"/>
    <property type="match status" value="1"/>
</dbReference>
<comment type="subcellular location">
    <subcellularLocation>
        <location evidence="1">Membrane</location>
        <topology evidence="1">Multi-pass membrane protein</topology>
    </subcellularLocation>
</comment>
<reference evidence="8" key="1">
    <citation type="journal article" date="2019" name="Microbiology">
        <title>Complete Genome Sequence of an Uncultured Bacterium of the Candidate Phylum Bipolaricaulota.</title>
        <authorList>
            <person name="Kadnikov V.V."/>
            <person name="Mardanov A.V."/>
            <person name="Beletsky A.V."/>
            <person name="Frank Y.A."/>
            <person name="Karnachuk O.V."/>
            <person name="Ravin N.V."/>
        </authorList>
    </citation>
    <scope>NUCLEOTIDE SEQUENCE [LARGE SCALE GENOMIC DNA]</scope>
</reference>
<keyword evidence="5 6" id="KW-0472">Membrane</keyword>
<accession>A0A6I6DEW3</accession>
<feature type="transmembrane region" description="Helical" evidence="6">
    <location>
        <begin position="12"/>
        <end position="34"/>
    </location>
</feature>
<dbReference type="PANTHER" id="PTHR21716">
    <property type="entry name" value="TRANSMEMBRANE PROTEIN"/>
    <property type="match status" value="1"/>
</dbReference>
<evidence type="ECO:0000313" key="7">
    <source>
        <dbReference type="EMBL" id="QGT99202.1"/>
    </source>
</evidence>
<name>A0A6I6DEW3_9FIRM</name>
<dbReference type="OrthoDB" id="9774361at2"/>
<comment type="similarity">
    <text evidence="2">Belongs to the autoinducer-2 exporter (AI-2E) (TC 2.A.86) family.</text>
</comment>
<keyword evidence="8" id="KW-1185">Reference proteome</keyword>
<feature type="transmembrane region" description="Helical" evidence="6">
    <location>
        <begin position="46"/>
        <end position="67"/>
    </location>
</feature>
<feature type="transmembrane region" description="Helical" evidence="6">
    <location>
        <begin position="332"/>
        <end position="360"/>
    </location>
</feature>
<feature type="transmembrane region" description="Helical" evidence="6">
    <location>
        <begin position="79"/>
        <end position="101"/>
    </location>
</feature>
<dbReference type="Pfam" id="PF01594">
    <property type="entry name" value="AI-2E_transport"/>
    <property type="match status" value="1"/>
</dbReference>
<evidence type="ECO:0000256" key="3">
    <source>
        <dbReference type="ARBA" id="ARBA00022692"/>
    </source>
</evidence>
<sequence length="371" mass="41429">MDPELQKSIKILTKLAIIVLALYAIFLLFTYVFPIVGDILTFIPNLILPFVLAIILAVLIEPVVHFFENKTKMRRSLSVFLSLTLVVGGLVYIISLVISVVTRELMALYKLGLSYSDELTYNILAAISDFRLFYLRLDLPPQVHTAIEDNIENAIEIIQTVAESIINNLVNLLTMLPNIFVFIMIATVATFFIMKDRAIIRKFILQIIPSNVRSKTRNIVGDLFRALVGFFKAYTILISVTTIITVIALKLLGVDYVLTIGILIGLLDILPILGPALIFIPWIIWQFVVGNTFMGLSLLILYITISIVRQFLEPKIVGDNIGLHPLVTLISLYIGLRIAGVIGIILGPVTVVIFIACYRAGLFDGLILRRT</sequence>
<dbReference type="EMBL" id="CP046457">
    <property type="protein sequence ID" value="QGT99202.1"/>
    <property type="molecule type" value="Genomic_DNA"/>
</dbReference>
<dbReference type="NCBIfam" id="TIGR02872">
    <property type="entry name" value="spore_ytvI"/>
    <property type="match status" value="1"/>
</dbReference>
<organism evidence="7 8">
    <name type="scientific">Candidatus Syntrophocurvum alkaliphilum</name>
    <dbReference type="NCBI Taxonomy" id="2293317"/>
    <lineage>
        <taxon>Bacteria</taxon>
        <taxon>Bacillati</taxon>
        <taxon>Bacillota</taxon>
        <taxon>Clostridia</taxon>
        <taxon>Eubacteriales</taxon>
        <taxon>Syntrophomonadaceae</taxon>
        <taxon>Candidatus Syntrophocurvum</taxon>
    </lineage>
</organism>
<feature type="transmembrane region" description="Helical" evidence="6">
    <location>
        <begin position="260"/>
        <end position="285"/>
    </location>
</feature>
<keyword evidence="3 6" id="KW-0812">Transmembrane</keyword>
<dbReference type="AlphaFoldDB" id="A0A6I6DEW3"/>
<gene>
    <name evidence="7" type="ORF">SYNTR_0609</name>
</gene>
<dbReference type="GO" id="GO:0016020">
    <property type="term" value="C:membrane"/>
    <property type="evidence" value="ECO:0007669"/>
    <property type="project" value="UniProtKB-SubCell"/>
</dbReference>
<evidence type="ECO:0000256" key="5">
    <source>
        <dbReference type="ARBA" id="ARBA00023136"/>
    </source>
</evidence>
<keyword evidence="4 6" id="KW-1133">Transmembrane helix</keyword>
<evidence type="ECO:0000256" key="6">
    <source>
        <dbReference type="SAM" id="Phobius"/>
    </source>
</evidence>
<dbReference type="Proteomes" id="UP000426444">
    <property type="component" value="Chromosome"/>
</dbReference>
<protein>
    <submittedName>
        <fullName evidence="7">Sporulation integral membrane protein YtvI</fullName>
    </submittedName>
</protein>
<feature type="transmembrane region" description="Helical" evidence="6">
    <location>
        <begin position="175"/>
        <end position="194"/>
    </location>
</feature>
<dbReference type="InterPro" id="IPR002549">
    <property type="entry name" value="AI-2E-like"/>
</dbReference>
<feature type="transmembrane region" description="Helical" evidence="6">
    <location>
        <begin position="223"/>
        <end position="248"/>
    </location>
</feature>
<evidence type="ECO:0000256" key="4">
    <source>
        <dbReference type="ARBA" id="ARBA00022989"/>
    </source>
</evidence>
<dbReference type="InterPro" id="IPR014227">
    <property type="entry name" value="YtvI-like"/>
</dbReference>
<evidence type="ECO:0000313" key="8">
    <source>
        <dbReference type="Proteomes" id="UP000426444"/>
    </source>
</evidence>
<evidence type="ECO:0000256" key="1">
    <source>
        <dbReference type="ARBA" id="ARBA00004141"/>
    </source>
</evidence>
<dbReference type="GO" id="GO:0055085">
    <property type="term" value="P:transmembrane transport"/>
    <property type="evidence" value="ECO:0007669"/>
    <property type="project" value="TreeGrafter"/>
</dbReference>
<feature type="transmembrane region" description="Helical" evidence="6">
    <location>
        <begin position="292"/>
        <end position="312"/>
    </location>
</feature>
<evidence type="ECO:0000256" key="2">
    <source>
        <dbReference type="ARBA" id="ARBA00009773"/>
    </source>
</evidence>
<dbReference type="RefSeq" id="WP_156203124.1">
    <property type="nucleotide sequence ID" value="NZ_CP046457.1"/>
</dbReference>
<proteinExistence type="inferred from homology"/>